<evidence type="ECO:0000256" key="4">
    <source>
        <dbReference type="ARBA" id="ARBA00022692"/>
    </source>
</evidence>
<keyword evidence="10" id="KW-1185">Reference proteome</keyword>
<keyword evidence="3" id="KW-1003">Cell membrane</keyword>
<evidence type="ECO:0000256" key="3">
    <source>
        <dbReference type="ARBA" id="ARBA00022475"/>
    </source>
</evidence>
<organism evidence="9 10">
    <name type="scientific">Deinococcus reticulitermitis</name>
    <dbReference type="NCBI Taxonomy" id="856736"/>
    <lineage>
        <taxon>Bacteria</taxon>
        <taxon>Thermotogati</taxon>
        <taxon>Deinococcota</taxon>
        <taxon>Deinococci</taxon>
        <taxon>Deinococcales</taxon>
        <taxon>Deinococcaceae</taxon>
        <taxon>Deinococcus</taxon>
    </lineage>
</organism>
<evidence type="ECO:0000259" key="8">
    <source>
        <dbReference type="PROSITE" id="PS50928"/>
    </source>
</evidence>
<feature type="transmembrane region" description="Helical" evidence="7">
    <location>
        <begin position="276"/>
        <end position="296"/>
    </location>
</feature>
<keyword evidence="4 7" id="KW-0812">Transmembrane</keyword>
<dbReference type="InterPro" id="IPR035906">
    <property type="entry name" value="MetI-like_sf"/>
</dbReference>
<protein>
    <submittedName>
        <fullName evidence="9">Lactose/L-arabinose transport system permease protein</fullName>
    </submittedName>
</protein>
<dbReference type="PROSITE" id="PS50928">
    <property type="entry name" value="ABC_TM1"/>
    <property type="match status" value="1"/>
</dbReference>
<evidence type="ECO:0000256" key="6">
    <source>
        <dbReference type="ARBA" id="ARBA00023136"/>
    </source>
</evidence>
<evidence type="ECO:0000256" key="2">
    <source>
        <dbReference type="ARBA" id="ARBA00022448"/>
    </source>
</evidence>
<comment type="subcellular location">
    <subcellularLocation>
        <location evidence="1 7">Cell membrane</location>
        <topology evidence="1 7">Multi-pass membrane protein</topology>
    </subcellularLocation>
</comment>
<dbReference type="PANTHER" id="PTHR30193">
    <property type="entry name" value="ABC TRANSPORTER PERMEASE PROTEIN"/>
    <property type="match status" value="1"/>
</dbReference>
<dbReference type="AlphaFoldDB" id="A0A1H7ATZ2"/>
<keyword evidence="5 7" id="KW-1133">Transmembrane helix</keyword>
<evidence type="ECO:0000313" key="9">
    <source>
        <dbReference type="EMBL" id="SEJ65330.1"/>
    </source>
</evidence>
<evidence type="ECO:0000256" key="5">
    <source>
        <dbReference type="ARBA" id="ARBA00022989"/>
    </source>
</evidence>
<sequence>MTTAFRPRPDPPRPAHPRPARRRVPLAPYLFILPYLLIFLSFWAWPIVSSFLMSFKDTRLGDAAPYGAANWSRLVGDEFFRTALRNTMVILAIQVPLMLSLATALAVALNSRLLRAQGLFRFAFFAPLVVGTVAYSAVFRLLFNSDFGVVNRALTGLGLPAVDWLNQPVSAMAVIILAMTWRWTGYNAIILLAGLQSISEDVYEAAALDGATPWQQFWKITVPLLRPTLLFCLVLSIIGTLQLFTEPALITNSGPGNATMTLGTYLYQQGFRSFNFGYASAIAYTVAALAAVFSALQLRLFGRDA</sequence>
<dbReference type="SUPFAM" id="SSF161098">
    <property type="entry name" value="MetI-like"/>
    <property type="match status" value="1"/>
</dbReference>
<dbReference type="RefSeq" id="WP_218142882.1">
    <property type="nucleotide sequence ID" value="NZ_FNZA01000013.1"/>
</dbReference>
<feature type="transmembrane region" description="Helical" evidence="7">
    <location>
        <begin position="164"/>
        <end position="181"/>
    </location>
</feature>
<keyword evidence="6 7" id="KW-0472">Membrane</keyword>
<feature type="transmembrane region" description="Helical" evidence="7">
    <location>
        <begin position="88"/>
        <end position="110"/>
    </location>
</feature>
<feature type="transmembrane region" description="Helical" evidence="7">
    <location>
        <begin position="224"/>
        <end position="244"/>
    </location>
</feature>
<evidence type="ECO:0000313" key="10">
    <source>
        <dbReference type="Proteomes" id="UP000199223"/>
    </source>
</evidence>
<dbReference type="PANTHER" id="PTHR30193:SF37">
    <property type="entry name" value="INNER MEMBRANE ABC TRANSPORTER PERMEASE PROTEIN YCJO"/>
    <property type="match status" value="1"/>
</dbReference>
<dbReference type="GO" id="GO:0055085">
    <property type="term" value="P:transmembrane transport"/>
    <property type="evidence" value="ECO:0007669"/>
    <property type="project" value="InterPro"/>
</dbReference>
<gene>
    <name evidence="9" type="ORF">SAMN04488058_11323</name>
</gene>
<name>A0A1H7ATZ2_9DEIO</name>
<dbReference type="Pfam" id="PF00528">
    <property type="entry name" value="BPD_transp_1"/>
    <property type="match status" value="1"/>
</dbReference>
<feature type="transmembrane region" description="Helical" evidence="7">
    <location>
        <begin position="26"/>
        <end position="45"/>
    </location>
</feature>
<dbReference type="InterPro" id="IPR051393">
    <property type="entry name" value="ABC_transporter_permease"/>
</dbReference>
<dbReference type="CDD" id="cd06261">
    <property type="entry name" value="TM_PBP2"/>
    <property type="match status" value="1"/>
</dbReference>
<accession>A0A1H7ATZ2</accession>
<evidence type="ECO:0000256" key="7">
    <source>
        <dbReference type="RuleBase" id="RU363032"/>
    </source>
</evidence>
<dbReference type="STRING" id="856736.SAMN04488058_11323"/>
<dbReference type="InterPro" id="IPR000515">
    <property type="entry name" value="MetI-like"/>
</dbReference>
<dbReference type="Gene3D" id="1.10.3720.10">
    <property type="entry name" value="MetI-like"/>
    <property type="match status" value="1"/>
</dbReference>
<dbReference type="GO" id="GO:0005886">
    <property type="term" value="C:plasma membrane"/>
    <property type="evidence" value="ECO:0007669"/>
    <property type="project" value="UniProtKB-SubCell"/>
</dbReference>
<keyword evidence="2 7" id="KW-0813">Transport</keyword>
<feature type="transmembrane region" description="Helical" evidence="7">
    <location>
        <begin position="122"/>
        <end position="144"/>
    </location>
</feature>
<feature type="domain" description="ABC transmembrane type-1" evidence="8">
    <location>
        <begin position="84"/>
        <end position="297"/>
    </location>
</feature>
<dbReference type="Proteomes" id="UP000199223">
    <property type="component" value="Unassembled WGS sequence"/>
</dbReference>
<evidence type="ECO:0000256" key="1">
    <source>
        <dbReference type="ARBA" id="ARBA00004651"/>
    </source>
</evidence>
<reference evidence="10" key="1">
    <citation type="submission" date="2016-10" db="EMBL/GenBank/DDBJ databases">
        <authorList>
            <person name="Varghese N."/>
            <person name="Submissions S."/>
        </authorList>
    </citation>
    <scope>NUCLEOTIDE SEQUENCE [LARGE SCALE GENOMIC DNA]</scope>
    <source>
        <strain evidence="10">CGMCC 1.10218</strain>
    </source>
</reference>
<comment type="similarity">
    <text evidence="7">Belongs to the binding-protein-dependent transport system permease family.</text>
</comment>
<proteinExistence type="inferred from homology"/>
<dbReference type="EMBL" id="FNZA01000013">
    <property type="protein sequence ID" value="SEJ65330.1"/>
    <property type="molecule type" value="Genomic_DNA"/>
</dbReference>